<dbReference type="RefSeq" id="WP_229384490.1">
    <property type="nucleotide sequence ID" value="NZ_JAGTTN010000003.1"/>
</dbReference>
<accession>A0A9X1S3Z8</accession>
<protein>
    <submittedName>
        <fullName evidence="2">Dihydrofolate reductase family protein</fullName>
    </submittedName>
</protein>
<dbReference type="InterPro" id="IPR024072">
    <property type="entry name" value="DHFR-like_dom_sf"/>
</dbReference>
<dbReference type="Pfam" id="PF01872">
    <property type="entry name" value="RibD_C"/>
    <property type="match status" value="1"/>
</dbReference>
<gene>
    <name evidence="2" type="ORF">KEC57_10050</name>
</gene>
<evidence type="ECO:0000313" key="2">
    <source>
        <dbReference type="EMBL" id="MCC2032518.1"/>
    </source>
</evidence>
<dbReference type="AlphaFoldDB" id="A0A9X1S3Z8"/>
<dbReference type="SUPFAM" id="SSF53597">
    <property type="entry name" value="Dihydrofolate reductase-like"/>
    <property type="match status" value="1"/>
</dbReference>
<dbReference type="InterPro" id="IPR002734">
    <property type="entry name" value="RibDG_C"/>
</dbReference>
<reference evidence="2" key="1">
    <citation type="submission" date="2021-04" db="EMBL/GenBank/DDBJ databases">
        <title>Microbacterium tenobrionis sp. nov. and Microbacterium allomyrinae sp. nov., isolated from larvae of Tenobrio molitor and Allomyrina dichotoma, respectively.</title>
        <authorList>
            <person name="Lee S.D."/>
        </authorList>
    </citation>
    <scope>NUCLEOTIDE SEQUENCE</scope>
    <source>
        <strain evidence="2">BWT-G7</strain>
    </source>
</reference>
<comment type="caution">
    <text evidence="2">The sequence shown here is derived from an EMBL/GenBank/DDBJ whole genome shotgun (WGS) entry which is preliminary data.</text>
</comment>
<keyword evidence="3" id="KW-1185">Reference proteome</keyword>
<name>A0A9X1S3Z8_9MICO</name>
<feature type="domain" description="Bacterial bifunctional deaminase-reductase C-terminal" evidence="1">
    <location>
        <begin position="5"/>
        <end position="177"/>
    </location>
</feature>
<evidence type="ECO:0000259" key="1">
    <source>
        <dbReference type="Pfam" id="PF01872"/>
    </source>
</evidence>
<dbReference type="Gene3D" id="3.40.430.10">
    <property type="entry name" value="Dihydrofolate Reductase, subunit A"/>
    <property type="match status" value="1"/>
</dbReference>
<dbReference type="GO" id="GO:0009231">
    <property type="term" value="P:riboflavin biosynthetic process"/>
    <property type="evidence" value="ECO:0007669"/>
    <property type="project" value="InterPro"/>
</dbReference>
<dbReference type="EMBL" id="JAGTTN010000003">
    <property type="protein sequence ID" value="MCC2032518.1"/>
    <property type="molecule type" value="Genomic_DNA"/>
</dbReference>
<organism evidence="2 3">
    <name type="scientific">Microbacterium allomyrinae</name>
    <dbReference type="NCBI Taxonomy" id="2830666"/>
    <lineage>
        <taxon>Bacteria</taxon>
        <taxon>Bacillati</taxon>
        <taxon>Actinomycetota</taxon>
        <taxon>Actinomycetes</taxon>
        <taxon>Micrococcales</taxon>
        <taxon>Microbacteriaceae</taxon>
        <taxon>Microbacterium</taxon>
    </lineage>
</organism>
<dbReference type="GO" id="GO:0008703">
    <property type="term" value="F:5-amino-6-(5-phosphoribosylamino)uracil reductase activity"/>
    <property type="evidence" value="ECO:0007669"/>
    <property type="project" value="InterPro"/>
</dbReference>
<dbReference type="Proteomes" id="UP001139354">
    <property type="component" value="Unassembled WGS sequence"/>
</dbReference>
<evidence type="ECO:0000313" key="3">
    <source>
        <dbReference type="Proteomes" id="UP001139354"/>
    </source>
</evidence>
<proteinExistence type="predicted"/>
<sequence length="211" mass="22485">MTGRIRIDLFTTLDGVAQAPGGPEEDPSGAFPYGGWQAPLIDDVVGQSVGAGIDGMDALVLGRRTYDIFASYWPRYREGSASGIAQVFNRIPKYVASRGTPDLTWQGSSQLGSDLRAEIAALRERHDDIHVIGSVDLVQTLLADGLYDELVLWMYPIVLGQGKKVFPDGAAPANLTLLAPPVTSSTGAVLLRYAPAGLPRTGDMGAAERDE</sequence>